<feature type="non-terminal residue" evidence="4">
    <location>
        <position position="1"/>
    </location>
</feature>
<sequence>GNDKFAPLHKAAEQGSVECCELLLQHGADPAAKNHAGQIPLHFAVFSASVSCCELLLQYGSDPNTQVSSCPRSRFVCGIGQIHCDEQQDNNDRAPLHEAVAASFVECCEILISYGADAVIQDAHGRYPLHLAKRNDDSTQELLIGHHFDWDANIFRRLCEQGKATALRRMLEQKSTIMTYDLHI</sequence>
<comment type="caution">
    <text evidence="4">The sequence shown here is derived from an EMBL/GenBank/DDBJ whole genome shotgun (WGS) entry which is preliminary data.</text>
</comment>
<protein>
    <submittedName>
        <fullName evidence="4">Uncharacterized protein</fullName>
    </submittedName>
</protein>
<gene>
    <name evidence="4" type="ORF">N0F65_010143</name>
</gene>
<keyword evidence="1" id="KW-0677">Repeat</keyword>
<evidence type="ECO:0000313" key="4">
    <source>
        <dbReference type="EMBL" id="DBA01733.1"/>
    </source>
</evidence>
<proteinExistence type="predicted"/>
<dbReference type="Pfam" id="PF12796">
    <property type="entry name" value="Ank_2"/>
    <property type="match status" value="2"/>
</dbReference>
<dbReference type="EMBL" id="DAKRPA010000042">
    <property type="protein sequence ID" value="DBA01733.1"/>
    <property type="molecule type" value="Genomic_DNA"/>
</dbReference>
<evidence type="ECO:0000313" key="5">
    <source>
        <dbReference type="Proteomes" id="UP001146120"/>
    </source>
</evidence>
<feature type="repeat" description="ANK" evidence="3">
    <location>
        <begin position="3"/>
        <end position="35"/>
    </location>
</feature>
<evidence type="ECO:0000256" key="3">
    <source>
        <dbReference type="PROSITE-ProRule" id="PRU00023"/>
    </source>
</evidence>
<feature type="repeat" description="ANK" evidence="3">
    <location>
        <begin position="36"/>
        <end position="68"/>
    </location>
</feature>
<keyword evidence="2 3" id="KW-0040">ANK repeat</keyword>
<dbReference type="InterPro" id="IPR002110">
    <property type="entry name" value="Ankyrin_rpt"/>
</dbReference>
<dbReference type="SMART" id="SM00248">
    <property type="entry name" value="ANK"/>
    <property type="match status" value="4"/>
</dbReference>
<dbReference type="InterPro" id="IPR036770">
    <property type="entry name" value="Ankyrin_rpt-contain_sf"/>
</dbReference>
<feature type="repeat" description="ANK" evidence="3">
    <location>
        <begin position="91"/>
        <end position="123"/>
    </location>
</feature>
<accession>A0AAV2Z480</accession>
<dbReference type="PROSITE" id="PS50088">
    <property type="entry name" value="ANK_REPEAT"/>
    <property type="match status" value="3"/>
</dbReference>
<dbReference type="PANTHER" id="PTHR24171">
    <property type="entry name" value="ANKYRIN REPEAT DOMAIN-CONTAINING PROTEIN 39-RELATED"/>
    <property type="match status" value="1"/>
</dbReference>
<organism evidence="4 5">
    <name type="scientific">Lagenidium giganteum</name>
    <dbReference type="NCBI Taxonomy" id="4803"/>
    <lineage>
        <taxon>Eukaryota</taxon>
        <taxon>Sar</taxon>
        <taxon>Stramenopiles</taxon>
        <taxon>Oomycota</taxon>
        <taxon>Peronosporomycetes</taxon>
        <taxon>Pythiales</taxon>
        <taxon>Pythiaceae</taxon>
    </lineage>
</organism>
<dbReference type="PANTHER" id="PTHR24171:SF9">
    <property type="entry name" value="ANKYRIN REPEAT DOMAIN-CONTAINING PROTEIN 39"/>
    <property type="match status" value="1"/>
</dbReference>
<dbReference type="AlphaFoldDB" id="A0AAV2Z480"/>
<reference evidence="4" key="1">
    <citation type="submission" date="2022-11" db="EMBL/GenBank/DDBJ databases">
        <authorList>
            <person name="Morgan W.R."/>
            <person name="Tartar A."/>
        </authorList>
    </citation>
    <scope>NUCLEOTIDE SEQUENCE</scope>
    <source>
        <strain evidence="4">ARSEF 373</strain>
    </source>
</reference>
<keyword evidence="5" id="KW-1185">Reference proteome</keyword>
<dbReference type="SUPFAM" id="SSF48403">
    <property type="entry name" value="Ankyrin repeat"/>
    <property type="match status" value="1"/>
</dbReference>
<dbReference type="Gene3D" id="1.25.40.20">
    <property type="entry name" value="Ankyrin repeat-containing domain"/>
    <property type="match status" value="1"/>
</dbReference>
<dbReference type="Proteomes" id="UP001146120">
    <property type="component" value="Unassembled WGS sequence"/>
</dbReference>
<name>A0AAV2Z480_9STRA</name>
<dbReference type="PROSITE" id="PS50297">
    <property type="entry name" value="ANK_REP_REGION"/>
    <property type="match status" value="3"/>
</dbReference>
<reference evidence="4" key="2">
    <citation type="journal article" date="2023" name="Microbiol Resour">
        <title>Decontamination and Annotation of the Draft Genome Sequence of the Oomycete Lagenidium giganteum ARSEF 373.</title>
        <authorList>
            <person name="Morgan W.R."/>
            <person name="Tartar A."/>
        </authorList>
    </citation>
    <scope>NUCLEOTIDE SEQUENCE</scope>
    <source>
        <strain evidence="4">ARSEF 373</strain>
    </source>
</reference>
<evidence type="ECO:0000256" key="1">
    <source>
        <dbReference type="ARBA" id="ARBA00022737"/>
    </source>
</evidence>
<evidence type="ECO:0000256" key="2">
    <source>
        <dbReference type="ARBA" id="ARBA00023043"/>
    </source>
</evidence>